<keyword evidence="2" id="KW-0812">Transmembrane</keyword>
<evidence type="ECO:0000313" key="4">
    <source>
        <dbReference type="EMBL" id="CAB4883013.1"/>
    </source>
</evidence>
<dbReference type="EMBL" id="CAFABE010000056">
    <property type="protein sequence ID" value="CAB4830981.1"/>
    <property type="molecule type" value="Genomic_DNA"/>
</dbReference>
<feature type="region of interest" description="Disordered" evidence="1">
    <location>
        <begin position="1"/>
        <end position="26"/>
    </location>
</feature>
<feature type="transmembrane region" description="Helical" evidence="2">
    <location>
        <begin position="34"/>
        <end position="57"/>
    </location>
</feature>
<gene>
    <name evidence="3" type="ORF">UFOPK3164_01173</name>
    <name evidence="4" type="ORF">UFOPK3427_01711</name>
    <name evidence="5" type="ORF">UFOPK4112_01368</name>
</gene>
<organism evidence="5">
    <name type="scientific">freshwater metagenome</name>
    <dbReference type="NCBI Taxonomy" id="449393"/>
    <lineage>
        <taxon>unclassified sequences</taxon>
        <taxon>metagenomes</taxon>
        <taxon>ecological metagenomes</taxon>
    </lineage>
</organism>
<protein>
    <submittedName>
        <fullName evidence="5">Unannotated protein</fullName>
    </submittedName>
</protein>
<dbReference type="AlphaFoldDB" id="A0A6J7RGT4"/>
<keyword evidence="2" id="KW-0472">Membrane</keyword>
<accession>A0A6J7RGT4</accession>
<evidence type="ECO:0000256" key="2">
    <source>
        <dbReference type="SAM" id="Phobius"/>
    </source>
</evidence>
<dbReference type="EMBL" id="CAFBLT010000003">
    <property type="protein sequence ID" value="CAB4883013.1"/>
    <property type="molecule type" value="Genomic_DNA"/>
</dbReference>
<feature type="transmembrane region" description="Helical" evidence="2">
    <location>
        <begin position="302"/>
        <end position="325"/>
    </location>
</feature>
<evidence type="ECO:0000313" key="5">
    <source>
        <dbReference type="EMBL" id="CAB5027957.1"/>
    </source>
</evidence>
<dbReference type="EMBL" id="CAFBPM010000014">
    <property type="protein sequence ID" value="CAB5027957.1"/>
    <property type="molecule type" value="Genomic_DNA"/>
</dbReference>
<feature type="transmembrane region" description="Helical" evidence="2">
    <location>
        <begin position="258"/>
        <end position="282"/>
    </location>
</feature>
<sequence>MKDPDELKVDPGAPPAPGGPALEPRPSRHRIRRITTWFLIVLFAILTPITVTAGWAVRTLTDTNRYVATMQPLITDPVVQNYVATKATNTLFEQVNVQRKITDALPSSSSFLAAPITAQLKQFTNKEMLRLVSSKWFAQLWERENRFTHSAAIAVLTGKPSPQVSNTRQLIIDITPTLVQAIDNLDKQGITIFNPLKDHLQNNKSLSLQLFNSKQVKTVQSFFRLAILLRVILLVGTPLVGLAAIAISVRRRRTAFRVMVAGAIGAITLSVGLTAAKAFFVAQAPTLGQLFAAQIFAIMTRYLTASLHWVIVAFVVGAVFFWIIGDTAWAMTLRKSLVGGSKQLSQTADQIRRSEKTAQVLAEGKKAARYIGRTVVPFRWGGAILAAILVVRANTTGSVLWILVDLALYQVALSLLERWAKASDLANTATADDTSSAEKLASPS</sequence>
<proteinExistence type="predicted"/>
<keyword evidence="2" id="KW-1133">Transmembrane helix</keyword>
<evidence type="ECO:0000256" key="1">
    <source>
        <dbReference type="SAM" id="MobiDB-lite"/>
    </source>
</evidence>
<feature type="transmembrane region" description="Helical" evidence="2">
    <location>
        <begin position="375"/>
        <end position="393"/>
    </location>
</feature>
<feature type="transmembrane region" description="Helical" evidence="2">
    <location>
        <begin position="222"/>
        <end position="246"/>
    </location>
</feature>
<reference evidence="5" key="1">
    <citation type="submission" date="2020-05" db="EMBL/GenBank/DDBJ databases">
        <authorList>
            <person name="Chiriac C."/>
            <person name="Salcher M."/>
            <person name="Ghai R."/>
            <person name="Kavagutti S V."/>
        </authorList>
    </citation>
    <scope>NUCLEOTIDE SEQUENCE</scope>
</reference>
<name>A0A6J7RGT4_9ZZZZ</name>
<evidence type="ECO:0000313" key="3">
    <source>
        <dbReference type="EMBL" id="CAB4830981.1"/>
    </source>
</evidence>